<dbReference type="CDD" id="cd03056">
    <property type="entry name" value="GST_N_4"/>
    <property type="match status" value="1"/>
</dbReference>
<dbReference type="InterPro" id="IPR004046">
    <property type="entry name" value="GST_C"/>
</dbReference>
<organism evidence="6 7">
    <name type="scientific">Planktothrix paucivesiculata PCC 9631</name>
    <dbReference type="NCBI Taxonomy" id="671071"/>
    <lineage>
        <taxon>Bacteria</taxon>
        <taxon>Bacillati</taxon>
        <taxon>Cyanobacteriota</taxon>
        <taxon>Cyanophyceae</taxon>
        <taxon>Oscillatoriophycideae</taxon>
        <taxon>Oscillatoriales</taxon>
        <taxon>Microcoleaceae</taxon>
        <taxon>Planktothrix</taxon>
    </lineage>
</organism>
<dbReference type="EMBL" id="CZCS02000225">
    <property type="protein sequence ID" value="VXD24473.1"/>
    <property type="molecule type" value="Genomic_DNA"/>
</dbReference>
<dbReference type="PROSITE" id="PS50404">
    <property type="entry name" value="GST_NTER"/>
    <property type="match status" value="1"/>
</dbReference>
<dbReference type="Pfam" id="PF00043">
    <property type="entry name" value="GST_C"/>
    <property type="match status" value="1"/>
</dbReference>
<evidence type="ECO:0000313" key="6">
    <source>
        <dbReference type="EMBL" id="VXD24473.1"/>
    </source>
</evidence>
<feature type="domain" description="GST C-terminal" evidence="5">
    <location>
        <begin position="104"/>
        <end position="223"/>
    </location>
</feature>
<evidence type="ECO:0000256" key="3">
    <source>
        <dbReference type="RuleBase" id="RU003494"/>
    </source>
</evidence>
<dbReference type="InterPro" id="IPR036282">
    <property type="entry name" value="Glutathione-S-Trfase_C_sf"/>
</dbReference>
<dbReference type="SUPFAM" id="SSF52833">
    <property type="entry name" value="Thioredoxin-like"/>
    <property type="match status" value="1"/>
</dbReference>
<accession>A0A7Z9E304</accession>
<evidence type="ECO:0000256" key="2">
    <source>
        <dbReference type="ARBA" id="ARBA00022679"/>
    </source>
</evidence>
<evidence type="ECO:0000313" key="7">
    <source>
        <dbReference type="Proteomes" id="UP000182190"/>
    </source>
</evidence>
<dbReference type="InterPro" id="IPR036249">
    <property type="entry name" value="Thioredoxin-like_sf"/>
</dbReference>
<reference evidence="6" key="1">
    <citation type="submission" date="2019-10" db="EMBL/GenBank/DDBJ databases">
        <authorList>
            <consortium name="Genoscope - CEA"/>
            <person name="William W."/>
        </authorList>
    </citation>
    <scope>NUCLEOTIDE SEQUENCE [LARGE SCALE GENOMIC DNA]</scope>
    <source>
        <strain evidence="6">BBR_PRJEB10994</strain>
    </source>
</reference>
<dbReference type="Pfam" id="PF02798">
    <property type="entry name" value="GST_N"/>
    <property type="match status" value="1"/>
</dbReference>
<comment type="caution">
    <text evidence="6">The sequence shown here is derived from an EMBL/GenBank/DDBJ whole genome shotgun (WGS) entry which is preliminary data.</text>
</comment>
<dbReference type="GO" id="GO:0016740">
    <property type="term" value="F:transferase activity"/>
    <property type="evidence" value="ECO:0007669"/>
    <property type="project" value="UniProtKB-KW"/>
</dbReference>
<keyword evidence="7" id="KW-1185">Reference proteome</keyword>
<dbReference type="Gene3D" id="3.40.30.10">
    <property type="entry name" value="Glutaredoxin"/>
    <property type="match status" value="1"/>
</dbReference>
<dbReference type="AlphaFoldDB" id="A0A7Z9E304"/>
<name>A0A7Z9E304_9CYAN</name>
<dbReference type="SUPFAM" id="SSF47616">
    <property type="entry name" value="GST C-terminal domain-like"/>
    <property type="match status" value="1"/>
</dbReference>
<comment type="similarity">
    <text evidence="1 3">Belongs to the GST superfamily.</text>
</comment>
<dbReference type="SFLD" id="SFLDG00358">
    <property type="entry name" value="Main_(cytGST)"/>
    <property type="match status" value="1"/>
</dbReference>
<dbReference type="SFLD" id="SFLDG01151">
    <property type="entry name" value="Main.2:_Nu-like"/>
    <property type="match status" value="1"/>
</dbReference>
<keyword evidence="2" id="KW-0808">Transferase</keyword>
<dbReference type="FunFam" id="3.40.30.10:FF:000039">
    <property type="entry name" value="Glutathione S-transferase domain"/>
    <property type="match status" value="1"/>
</dbReference>
<dbReference type="SFLD" id="SFLDS00019">
    <property type="entry name" value="Glutathione_Transferase_(cytos"/>
    <property type="match status" value="1"/>
</dbReference>
<dbReference type="PANTHER" id="PTHR44051:SF2">
    <property type="entry name" value="HYPOTHETICAL GLUTATHIONE S-TRANSFERASE LIKE PROTEIN"/>
    <property type="match status" value="1"/>
</dbReference>
<dbReference type="PANTHER" id="PTHR44051">
    <property type="entry name" value="GLUTATHIONE S-TRANSFERASE-RELATED"/>
    <property type="match status" value="1"/>
</dbReference>
<evidence type="ECO:0000256" key="1">
    <source>
        <dbReference type="ARBA" id="ARBA00007409"/>
    </source>
</evidence>
<evidence type="ECO:0000259" key="4">
    <source>
        <dbReference type="PROSITE" id="PS50404"/>
    </source>
</evidence>
<evidence type="ECO:0000259" key="5">
    <source>
        <dbReference type="PROSITE" id="PS50405"/>
    </source>
</evidence>
<dbReference type="PROSITE" id="PS50405">
    <property type="entry name" value="GST_CTER"/>
    <property type="match status" value="1"/>
</dbReference>
<dbReference type="InterPro" id="IPR004045">
    <property type="entry name" value="Glutathione_S-Trfase_N"/>
</dbReference>
<dbReference type="Gene3D" id="1.20.1050.10">
    <property type="match status" value="1"/>
</dbReference>
<dbReference type="CDD" id="cd03206">
    <property type="entry name" value="GST_C_7"/>
    <property type="match status" value="1"/>
</dbReference>
<protein>
    <submittedName>
        <fullName evidence="6">Protein GstA</fullName>
    </submittedName>
</protein>
<dbReference type="InterPro" id="IPR010987">
    <property type="entry name" value="Glutathione-S-Trfase_C-like"/>
</dbReference>
<proteinExistence type="inferred from homology"/>
<feature type="domain" description="GST N-terminal" evidence="4">
    <location>
        <begin position="18"/>
        <end position="99"/>
    </location>
</feature>
<gene>
    <name evidence="6" type="primary">gstA</name>
    <name evidence="6" type="ORF">PL9631_810007</name>
</gene>
<sequence>MVQSKYTERTVQFLPRTDMIKLYGHELSGNSYKVKLMLSLLALDYEWIKVDLMAGEHKQPEFLALNPFGQVPLLVHDDIILADAQAILVYLARRYGGDKWLPMEAEPLSRVIRWLSTTAGEIRQGPESARLYYRFNVTSINLERANQTAEFILTQLNTHLSNKEWLELGHPTLADIAVFPYVALAPDGQIALDNYPHILAWCDRLQHLPGFVSMIGIPQPVTV</sequence>
<dbReference type="Proteomes" id="UP000182190">
    <property type="component" value="Unassembled WGS sequence"/>
</dbReference>
<dbReference type="InterPro" id="IPR040079">
    <property type="entry name" value="Glutathione_S-Trfase"/>
</dbReference>